<feature type="domain" description="Flavodoxin-like" evidence="2">
    <location>
        <begin position="66"/>
        <end position="196"/>
    </location>
</feature>
<name>A0A9D9EH68_9BACT</name>
<dbReference type="Gene3D" id="3.40.50.360">
    <property type="match status" value="1"/>
</dbReference>
<evidence type="ECO:0000259" key="2">
    <source>
        <dbReference type="Pfam" id="PF12682"/>
    </source>
</evidence>
<reference evidence="3" key="2">
    <citation type="journal article" date="2021" name="PeerJ">
        <title>Extensive microbial diversity within the chicken gut microbiome revealed by metagenomics and culture.</title>
        <authorList>
            <person name="Gilroy R."/>
            <person name="Ravi A."/>
            <person name="Getino M."/>
            <person name="Pursley I."/>
            <person name="Horton D.L."/>
            <person name="Alikhan N.F."/>
            <person name="Baker D."/>
            <person name="Gharbi K."/>
            <person name="Hall N."/>
            <person name="Watson M."/>
            <person name="Adriaenssens E.M."/>
            <person name="Foster-Nyarko E."/>
            <person name="Jarju S."/>
            <person name="Secka A."/>
            <person name="Antonio M."/>
            <person name="Oren A."/>
            <person name="Chaudhuri R.R."/>
            <person name="La Ragione R."/>
            <person name="Hildebrand F."/>
            <person name="Pallen M.J."/>
        </authorList>
    </citation>
    <scope>NUCLEOTIDE SEQUENCE</scope>
    <source>
        <strain evidence="3">D5-748</strain>
    </source>
</reference>
<gene>
    <name evidence="3" type="ORF">IAC23_04490</name>
</gene>
<feature type="compositionally biased region" description="Polar residues" evidence="1">
    <location>
        <begin position="18"/>
        <end position="29"/>
    </location>
</feature>
<dbReference type="InterPro" id="IPR029039">
    <property type="entry name" value="Flavoprotein-like_sf"/>
</dbReference>
<evidence type="ECO:0000313" key="4">
    <source>
        <dbReference type="Proteomes" id="UP000823619"/>
    </source>
</evidence>
<protein>
    <submittedName>
        <fullName evidence="3">Flavodoxin</fullName>
    </submittedName>
</protein>
<feature type="region of interest" description="Disordered" evidence="1">
    <location>
        <begin position="196"/>
        <end position="241"/>
    </location>
</feature>
<evidence type="ECO:0000313" key="3">
    <source>
        <dbReference type="EMBL" id="MBO8444939.1"/>
    </source>
</evidence>
<dbReference type="InterPro" id="IPR008254">
    <property type="entry name" value="Flavodoxin/NO_synth"/>
</dbReference>
<evidence type="ECO:0000256" key="1">
    <source>
        <dbReference type="SAM" id="MobiDB-lite"/>
    </source>
</evidence>
<dbReference type="Pfam" id="PF12682">
    <property type="entry name" value="Flavodoxin_4"/>
    <property type="match status" value="1"/>
</dbReference>
<dbReference type="PANTHER" id="PTHR39201">
    <property type="entry name" value="EXPORTED PROTEIN-RELATED"/>
    <property type="match status" value="1"/>
</dbReference>
<dbReference type="EMBL" id="JADIMO010000051">
    <property type="protein sequence ID" value="MBO8444939.1"/>
    <property type="molecule type" value="Genomic_DNA"/>
</dbReference>
<organism evidence="3 4">
    <name type="scientific">Candidatus Cryptobacteroides merdavium</name>
    <dbReference type="NCBI Taxonomy" id="2840769"/>
    <lineage>
        <taxon>Bacteria</taxon>
        <taxon>Pseudomonadati</taxon>
        <taxon>Bacteroidota</taxon>
        <taxon>Bacteroidia</taxon>
        <taxon>Bacteroidales</taxon>
        <taxon>Candidatus Cryptobacteroides</taxon>
    </lineage>
</organism>
<feature type="region of interest" description="Disordered" evidence="1">
    <location>
        <begin position="1"/>
        <end position="61"/>
    </location>
</feature>
<dbReference type="SUPFAM" id="SSF52218">
    <property type="entry name" value="Flavoproteins"/>
    <property type="match status" value="1"/>
</dbReference>
<accession>A0A9D9EH68</accession>
<feature type="compositionally biased region" description="Acidic residues" evidence="1">
    <location>
        <begin position="201"/>
        <end position="219"/>
    </location>
</feature>
<feature type="compositionally biased region" description="Polar residues" evidence="1">
    <location>
        <begin position="226"/>
        <end position="235"/>
    </location>
</feature>
<comment type="caution">
    <text evidence="3">The sequence shown here is derived from an EMBL/GenBank/DDBJ whole genome shotgun (WGS) entry which is preliminary data.</text>
</comment>
<proteinExistence type="predicted"/>
<dbReference type="PANTHER" id="PTHR39201:SF1">
    <property type="entry name" value="FLAVODOXIN-LIKE DOMAIN-CONTAINING PROTEIN"/>
    <property type="match status" value="1"/>
</dbReference>
<dbReference type="Proteomes" id="UP000823619">
    <property type="component" value="Unassembled WGS sequence"/>
</dbReference>
<reference evidence="3" key="1">
    <citation type="submission" date="2020-10" db="EMBL/GenBank/DDBJ databases">
        <authorList>
            <person name="Gilroy R."/>
        </authorList>
    </citation>
    <scope>NUCLEOTIDE SEQUENCE</scope>
    <source>
        <strain evidence="3">D5-748</strain>
    </source>
</reference>
<sequence>MAAAVIASGACSGDAFGQDSNGSSQNGTASGEEGDGGQDNQGDGTGDNWNQTGDPDYEMPDGESTILVAYFSATGNTRTVARHIATLTGADLYRIRPAEPYAENPYDDSDKIQDEAYNDLRPEAGNLPDESLMAQYETIFVGSPIWWHQPAMVVCTFLEKYDLSGKTVIPFFTYGATSYLNESMHKIYEVTPDSAHIPETLPEDLDPDNIQEPQSDDSEIAMPGRSENSVRSWLQGTGMID</sequence>
<dbReference type="GO" id="GO:0010181">
    <property type="term" value="F:FMN binding"/>
    <property type="evidence" value="ECO:0007669"/>
    <property type="project" value="InterPro"/>
</dbReference>
<dbReference type="AlphaFoldDB" id="A0A9D9EH68"/>